<dbReference type="AlphaFoldDB" id="A0A4U9HP65"/>
<dbReference type="EMBL" id="LR590464">
    <property type="protein sequence ID" value="VTP64189.1"/>
    <property type="molecule type" value="Genomic_DNA"/>
</dbReference>
<sequence length="130" mass="14741">MEITEPSSTITPFNHFGACADEAVVFDDGRVRLQWLQNTTDTHAARKVNVFTDLRTGANGGPGINHGAFINVCANVHIGWHQHGVTGDKCTLANRRRWHHTETFFLETRFVRNQRISLALYRSSGFPHRR</sequence>
<accession>A0A4U9HP65</accession>
<dbReference type="Proteomes" id="UP000310719">
    <property type="component" value="Chromosome"/>
</dbReference>
<gene>
    <name evidence="1" type="ORF">NCTC13032_01254</name>
</gene>
<protein>
    <submittedName>
        <fullName evidence="1">Uncharacterized protein</fullName>
    </submittedName>
</protein>
<dbReference type="AntiFam" id="ANF00151">
    <property type="entry name" value="Shadow ORF (opposite dapD)"/>
</dbReference>
<proteinExistence type="predicted"/>
<evidence type="ECO:0000313" key="1">
    <source>
        <dbReference type="EMBL" id="VTP64189.1"/>
    </source>
</evidence>
<reference evidence="1 2" key="1">
    <citation type="submission" date="2019-05" db="EMBL/GenBank/DDBJ databases">
        <authorList>
            <consortium name="Pathogen Informatics"/>
        </authorList>
    </citation>
    <scope>NUCLEOTIDE SEQUENCE [LARGE SCALE GENOMIC DNA]</scope>
    <source>
        <strain evidence="1 2">NCTC13032</strain>
    </source>
</reference>
<evidence type="ECO:0000313" key="2">
    <source>
        <dbReference type="Proteomes" id="UP000310719"/>
    </source>
</evidence>
<name>A0A4U9HP65_9ENTR</name>
<organism evidence="1 2">
    <name type="scientific">Leclercia adecarboxylata</name>
    <dbReference type="NCBI Taxonomy" id="83655"/>
    <lineage>
        <taxon>Bacteria</taxon>
        <taxon>Pseudomonadati</taxon>
        <taxon>Pseudomonadota</taxon>
        <taxon>Gammaproteobacteria</taxon>
        <taxon>Enterobacterales</taxon>
        <taxon>Enterobacteriaceae</taxon>
        <taxon>Leclercia</taxon>
    </lineage>
</organism>